<dbReference type="Gene3D" id="2.30.30.140">
    <property type="match status" value="1"/>
</dbReference>
<dbReference type="InterPro" id="IPR008395">
    <property type="entry name" value="Agenet-like_dom"/>
</dbReference>
<keyword evidence="5" id="KW-1185">Reference proteome</keyword>
<dbReference type="SMART" id="SM00743">
    <property type="entry name" value="Agenet"/>
    <property type="match status" value="2"/>
</dbReference>
<dbReference type="PANTHER" id="PTHR31917">
    <property type="entry name" value="AGENET DOMAIN-CONTAINING PROTEIN-RELATED"/>
    <property type="match status" value="1"/>
</dbReference>
<evidence type="ECO:0000259" key="1">
    <source>
        <dbReference type="SMART" id="SM00743"/>
    </source>
</evidence>
<dbReference type="AlphaFoldDB" id="G7JCL8"/>
<dbReference type="HOGENOM" id="CLU_127445_0_0_1"/>
<dbReference type="EMBL" id="CM001220">
    <property type="protein sequence ID" value="AES89787.1"/>
    <property type="molecule type" value="Genomic_DNA"/>
</dbReference>
<dbReference type="PaxDb" id="3880-AES89787"/>
<evidence type="ECO:0000313" key="2">
    <source>
        <dbReference type="EMBL" id="AES89787.1"/>
    </source>
</evidence>
<dbReference type="EnsemblPlants" id="AES89787">
    <property type="protein sequence ID" value="AES89787"/>
    <property type="gene ID" value="MTR_4g079980"/>
</dbReference>
<reference evidence="3" key="4">
    <citation type="journal article" date="2018" name="Nat. Plants">
        <title>Whole-genome landscape of Medicago truncatula symbiotic genes.</title>
        <authorList>
            <person name="Pecrix Y."/>
            <person name="Gamas P."/>
            <person name="Carrere S."/>
        </authorList>
    </citation>
    <scope>NUCLEOTIDE SEQUENCE</scope>
    <source>
        <tissue evidence="3">Leaves</tissue>
    </source>
</reference>
<dbReference type="EMBL" id="PSQE01000004">
    <property type="protein sequence ID" value="RHN61858.1"/>
    <property type="molecule type" value="Genomic_DNA"/>
</dbReference>
<proteinExistence type="predicted"/>
<dbReference type="Proteomes" id="UP000265566">
    <property type="component" value="Chromosome 4"/>
</dbReference>
<dbReference type="STRING" id="3880.G7JCL8"/>
<sequence length="153" mass="17962">MRPPMKRVDYKVGDKVEVCSKEEGFVGSYFEATIVSCLESGKYVIRYKNLLKDDESQLLMETLLSKDLRPSQPRVRNPSKFQLNQKVDVFYKDGWWVGKIASEKILMENNYYYSVYFDYTHQTIYYPVIKLGFIKSCFGESGSWRHNSYISPS</sequence>
<dbReference type="Pfam" id="PF05641">
    <property type="entry name" value="Agenet"/>
    <property type="match status" value="1"/>
</dbReference>
<feature type="domain" description="Agenet" evidence="1">
    <location>
        <begin position="79"/>
        <end position="142"/>
    </location>
</feature>
<organism evidence="2 5">
    <name type="scientific">Medicago truncatula</name>
    <name type="common">Barrel medic</name>
    <name type="synonym">Medicago tribuloides</name>
    <dbReference type="NCBI Taxonomy" id="3880"/>
    <lineage>
        <taxon>Eukaryota</taxon>
        <taxon>Viridiplantae</taxon>
        <taxon>Streptophyta</taxon>
        <taxon>Embryophyta</taxon>
        <taxon>Tracheophyta</taxon>
        <taxon>Spermatophyta</taxon>
        <taxon>Magnoliopsida</taxon>
        <taxon>eudicotyledons</taxon>
        <taxon>Gunneridae</taxon>
        <taxon>Pentapetalae</taxon>
        <taxon>rosids</taxon>
        <taxon>fabids</taxon>
        <taxon>Fabales</taxon>
        <taxon>Fabaceae</taxon>
        <taxon>Papilionoideae</taxon>
        <taxon>50 kb inversion clade</taxon>
        <taxon>NPAAA clade</taxon>
        <taxon>Hologalegina</taxon>
        <taxon>IRL clade</taxon>
        <taxon>Trifolieae</taxon>
        <taxon>Medicago</taxon>
    </lineage>
</organism>
<reference evidence="2 5" key="1">
    <citation type="journal article" date="2011" name="Nature">
        <title>The Medicago genome provides insight into the evolution of rhizobial symbioses.</title>
        <authorList>
            <person name="Young N.D."/>
            <person name="Debelle F."/>
            <person name="Oldroyd G.E."/>
            <person name="Geurts R."/>
            <person name="Cannon S.B."/>
            <person name="Udvardi M.K."/>
            <person name="Benedito V.A."/>
            <person name="Mayer K.F."/>
            <person name="Gouzy J."/>
            <person name="Schoof H."/>
            <person name="Van de Peer Y."/>
            <person name="Proost S."/>
            <person name="Cook D.R."/>
            <person name="Meyers B.C."/>
            <person name="Spannagl M."/>
            <person name="Cheung F."/>
            <person name="De Mita S."/>
            <person name="Krishnakumar V."/>
            <person name="Gundlach H."/>
            <person name="Zhou S."/>
            <person name="Mudge J."/>
            <person name="Bharti A.K."/>
            <person name="Murray J.D."/>
            <person name="Naoumkina M.A."/>
            <person name="Rosen B."/>
            <person name="Silverstein K.A."/>
            <person name="Tang H."/>
            <person name="Rombauts S."/>
            <person name="Zhao P.X."/>
            <person name="Zhou P."/>
            <person name="Barbe V."/>
            <person name="Bardou P."/>
            <person name="Bechner M."/>
            <person name="Bellec A."/>
            <person name="Berger A."/>
            <person name="Berges H."/>
            <person name="Bidwell S."/>
            <person name="Bisseling T."/>
            <person name="Choisne N."/>
            <person name="Couloux A."/>
            <person name="Denny R."/>
            <person name="Deshpande S."/>
            <person name="Dai X."/>
            <person name="Doyle J.J."/>
            <person name="Dudez A.M."/>
            <person name="Farmer A.D."/>
            <person name="Fouteau S."/>
            <person name="Franken C."/>
            <person name="Gibelin C."/>
            <person name="Gish J."/>
            <person name="Goldstein S."/>
            <person name="Gonzalez A.J."/>
            <person name="Green P.J."/>
            <person name="Hallab A."/>
            <person name="Hartog M."/>
            <person name="Hua A."/>
            <person name="Humphray S.J."/>
            <person name="Jeong D.H."/>
            <person name="Jing Y."/>
            <person name="Jocker A."/>
            <person name="Kenton S.M."/>
            <person name="Kim D.J."/>
            <person name="Klee K."/>
            <person name="Lai H."/>
            <person name="Lang C."/>
            <person name="Lin S."/>
            <person name="Macmil S.L."/>
            <person name="Magdelenat G."/>
            <person name="Matthews L."/>
            <person name="McCorrison J."/>
            <person name="Monaghan E.L."/>
            <person name="Mun J.H."/>
            <person name="Najar F.Z."/>
            <person name="Nicholson C."/>
            <person name="Noirot C."/>
            <person name="O'Bleness M."/>
            <person name="Paule C.R."/>
            <person name="Poulain J."/>
            <person name="Prion F."/>
            <person name="Qin B."/>
            <person name="Qu C."/>
            <person name="Retzel E.F."/>
            <person name="Riddle C."/>
            <person name="Sallet E."/>
            <person name="Samain S."/>
            <person name="Samson N."/>
            <person name="Sanders I."/>
            <person name="Saurat O."/>
            <person name="Scarpelli C."/>
            <person name="Schiex T."/>
            <person name="Segurens B."/>
            <person name="Severin A.J."/>
            <person name="Sherrier D.J."/>
            <person name="Shi R."/>
            <person name="Sims S."/>
            <person name="Singer S.R."/>
            <person name="Sinharoy S."/>
            <person name="Sterck L."/>
            <person name="Viollet A."/>
            <person name="Wang B.B."/>
            <person name="Wang K."/>
            <person name="Wang M."/>
            <person name="Wang X."/>
            <person name="Warfsmann J."/>
            <person name="Weissenbach J."/>
            <person name="White D.D."/>
            <person name="White J.D."/>
            <person name="Wiley G.B."/>
            <person name="Wincker P."/>
            <person name="Xing Y."/>
            <person name="Yang L."/>
            <person name="Yao Z."/>
            <person name="Ying F."/>
            <person name="Zhai J."/>
            <person name="Zhou L."/>
            <person name="Zuber A."/>
            <person name="Denarie J."/>
            <person name="Dixon R.A."/>
            <person name="May G.D."/>
            <person name="Schwartz D.C."/>
            <person name="Rogers J."/>
            <person name="Quetier F."/>
            <person name="Town C.D."/>
            <person name="Roe B.A."/>
        </authorList>
    </citation>
    <scope>NUCLEOTIDE SEQUENCE [LARGE SCALE GENOMIC DNA]</scope>
    <source>
        <strain evidence="2">A17</strain>
        <strain evidence="4 5">cv. Jemalong A17</strain>
    </source>
</reference>
<gene>
    <name evidence="2" type="ordered locus">MTR_4g079980</name>
    <name evidence="3" type="ORF">MtrunA17_Chr4g0041181</name>
</gene>
<name>G7JCL8_MEDTR</name>
<evidence type="ECO:0000313" key="4">
    <source>
        <dbReference type="EnsemblPlants" id="AES89787"/>
    </source>
</evidence>
<dbReference type="InterPro" id="IPR014002">
    <property type="entry name" value="Agenet_dom_plant"/>
</dbReference>
<protein>
    <submittedName>
        <fullName evidence="2">Agenet domain protein</fullName>
    </submittedName>
    <submittedName>
        <fullName evidence="3">Putative Agenet-like domain-containing protein</fullName>
    </submittedName>
</protein>
<reference evidence="2 5" key="2">
    <citation type="journal article" date="2014" name="BMC Genomics">
        <title>An improved genome release (version Mt4.0) for the model legume Medicago truncatula.</title>
        <authorList>
            <person name="Tang H."/>
            <person name="Krishnakumar V."/>
            <person name="Bidwell S."/>
            <person name="Rosen B."/>
            <person name="Chan A."/>
            <person name="Zhou S."/>
            <person name="Gentzbittel L."/>
            <person name="Childs K.L."/>
            <person name="Yandell M."/>
            <person name="Gundlach H."/>
            <person name="Mayer K.F."/>
            <person name="Schwartz D.C."/>
            <person name="Town C.D."/>
        </authorList>
    </citation>
    <scope>GENOME REANNOTATION</scope>
    <source>
        <strain evidence="4 5">cv. Jemalong A17</strain>
    </source>
</reference>
<evidence type="ECO:0000313" key="3">
    <source>
        <dbReference type="EMBL" id="RHN61858.1"/>
    </source>
</evidence>
<evidence type="ECO:0000313" key="5">
    <source>
        <dbReference type="Proteomes" id="UP000002051"/>
    </source>
</evidence>
<dbReference type="Proteomes" id="UP000002051">
    <property type="component" value="Chromosome 4"/>
</dbReference>
<dbReference type="CDD" id="cd20405">
    <property type="entry name" value="Tudor_Agenet_AtDUF_rpt1_3"/>
    <property type="match status" value="1"/>
</dbReference>
<dbReference type="OMA" id="TWPLVEI"/>
<reference evidence="4" key="3">
    <citation type="submission" date="2015-04" db="UniProtKB">
        <authorList>
            <consortium name="EnsemblPlants"/>
        </authorList>
    </citation>
    <scope>IDENTIFICATION</scope>
    <source>
        <strain evidence="4">cv. Jemalong A17</strain>
    </source>
</reference>
<dbReference type="Gramene" id="rna24363">
    <property type="protein sequence ID" value="RHN61858.1"/>
    <property type="gene ID" value="gene24363"/>
</dbReference>
<dbReference type="PANTHER" id="PTHR31917:SF148">
    <property type="entry name" value="DUF724 DOMAIN-CONTAINING PROTEIN 2"/>
    <property type="match status" value="1"/>
</dbReference>
<feature type="domain" description="Agenet" evidence="1">
    <location>
        <begin position="8"/>
        <end position="76"/>
    </location>
</feature>
<accession>G7JCL8</accession>